<dbReference type="SUPFAM" id="SSF81324">
    <property type="entry name" value="Voltage-gated potassium channels"/>
    <property type="match status" value="1"/>
</dbReference>
<dbReference type="Gene3D" id="1.10.238.10">
    <property type="entry name" value="EF-hand"/>
    <property type="match status" value="1"/>
</dbReference>
<gene>
    <name evidence="9" type="primary">CACNA1G</name>
    <name evidence="9" type="ORF">SPIL2461_LOCUS20902</name>
</gene>
<dbReference type="GO" id="GO:0005509">
    <property type="term" value="F:calcium ion binding"/>
    <property type="evidence" value="ECO:0007669"/>
    <property type="project" value="InterPro"/>
</dbReference>
<proteinExistence type="predicted"/>
<evidence type="ECO:0000313" key="10">
    <source>
        <dbReference type="Proteomes" id="UP000649617"/>
    </source>
</evidence>
<keyword evidence="4 7" id="KW-1133">Transmembrane helix</keyword>
<feature type="transmembrane region" description="Helical" evidence="7">
    <location>
        <begin position="213"/>
        <end position="234"/>
    </location>
</feature>
<name>A0A812XCS2_SYMPI</name>
<keyword evidence="3" id="KW-0106">Calcium</keyword>
<dbReference type="InterPro" id="IPR002048">
    <property type="entry name" value="EF_hand_dom"/>
</dbReference>
<feature type="transmembrane region" description="Helical" evidence="7">
    <location>
        <begin position="318"/>
        <end position="341"/>
    </location>
</feature>
<dbReference type="Gene3D" id="1.20.120.350">
    <property type="entry name" value="Voltage-gated potassium channels. Chain C"/>
    <property type="match status" value="1"/>
</dbReference>
<evidence type="ECO:0000259" key="8">
    <source>
        <dbReference type="PROSITE" id="PS50222"/>
    </source>
</evidence>
<dbReference type="OrthoDB" id="444479at2759"/>
<feature type="compositionally biased region" description="Polar residues" evidence="6">
    <location>
        <begin position="100"/>
        <end position="109"/>
    </location>
</feature>
<reference evidence="9" key="1">
    <citation type="submission" date="2021-02" db="EMBL/GenBank/DDBJ databases">
        <authorList>
            <person name="Dougan E. K."/>
            <person name="Rhodes N."/>
            <person name="Thang M."/>
            <person name="Chan C."/>
        </authorList>
    </citation>
    <scope>NUCLEOTIDE SEQUENCE</scope>
</reference>
<dbReference type="PANTHER" id="PTHR10037:SF62">
    <property type="entry name" value="SODIUM CHANNEL PROTEIN 60E"/>
    <property type="match status" value="1"/>
</dbReference>
<sequence>MESLADHHFLLLQVSHSVQSGAVPSRSPTVRSNRSRFGTVDSKELPKQDSKELPKQPLQTMKSCDTDKESKVSEALESIGETSGVEAISPVSHVSRDSNPRSSATSSRGNGKARRPSFTPQLFSTFTHFDLGLQIEAARADGEQSRKRFALMKNNTRSNGEIEDPCITKLVQHVAFEAFFAVVVVVNSLFLGIEVQLQLTEGAAVNSELVRVVQYTFTALFTIELVLRLIAFGFRRLFCGEDRIWSALDVIIVLSSLWETTLDVMALSSNNSNISALKAFRIIRLTKILRTMRLIRIFRFVNALRMLITSIFHTLKSLFWAVVLIKLNVYVFAVLFVQAVVDFKEEPAFEALAERERDGIERYYSSVLMTMLSLFMSIAGGVSWEDVVTPLMAISWIWVACFLLYVCFTYFAVLNVVTAVFCQSAIESAQNDHVNIVQSILANKEAHKQKVGQLFNQLGAADETSGITFAMFEEKINSPEVREYFSAMGLDIWDAWTFFKLLDVDGGGEIEVEEFLMGCLRLRGQASAMDIQRIIHEQNWLIRSQGKFHTYMEGEMQQLKDSMMALRRVQQSSRPKQTLTMEA</sequence>
<evidence type="ECO:0000313" key="9">
    <source>
        <dbReference type="EMBL" id="CAE7729046.1"/>
    </source>
</evidence>
<feature type="compositionally biased region" description="Polar residues" evidence="6">
    <location>
        <begin position="19"/>
        <end position="36"/>
    </location>
</feature>
<comment type="subcellular location">
    <subcellularLocation>
        <location evidence="1">Membrane</location>
        <topology evidence="1">Multi-pass membrane protein</topology>
    </subcellularLocation>
</comment>
<dbReference type="InterPro" id="IPR011992">
    <property type="entry name" value="EF-hand-dom_pair"/>
</dbReference>
<feature type="compositionally biased region" description="Basic and acidic residues" evidence="6">
    <location>
        <begin position="41"/>
        <end position="54"/>
    </location>
</feature>
<dbReference type="InterPro" id="IPR018247">
    <property type="entry name" value="EF_Hand_1_Ca_BS"/>
</dbReference>
<organism evidence="9 10">
    <name type="scientific">Symbiodinium pilosum</name>
    <name type="common">Dinoflagellate</name>
    <dbReference type="NCBI Taxonomy" id="2952"/>
    <lineage>
        <taxon>Eukaryota</taxon>
        <taxon>Sar</taxon>
        <taxon>Alveolata</taxon>
        <taxon>Dinophyceae</taxon>
        <taxon>Suessiales</taxon>
        <taxon>Symbiodiniaceae</taxon>
        <taxon>Symbiodinium</taxon>
    </lineage>
</organism>
<dbReference type="PROSITE" id="PS50222">
    <property type="entry name" value="EF_HAND_2"/>
    <property type="match status" value="1"/>
</dbReference>
<dbReference type="EMBL" id="CAJNIZ010045748">
    <property type="protein sequence ID" value="CAE7729046.1"/>
    <property type="molecule type" value="Genomic_DNA"/>
</dbReference>
<evidence type="ECO:0000256" key="4">
    <source>
        <dbReference type="ARBA" id="ARBA00022989"/>
    </source>
</evidence>
<dbReference type="GO" id="GO:0005248">
    <property type="term" value="F:voltage-gated sodium channel activity"/>
    <property type="evidence" value="ECO:0007669"/>
    <property type="project" value="TreeGrafter"/>
</dbReference>
<evidence type="ECO:0000256" key="7">
    <source>
        <dbReference type="SAM" id="Phobius"/>
    </source>
</evidence>
<feature type="domain" description="EF-hand" evidence="8">
    <location>
        <begin position="494"/>
        <end position="525"/>
    </location>
</feature>
<keyword evidence="2 7" id="KW-0812">Transmembrane</keyword>
<feature type="compositionally biased region" description="Basic and acidic residues" evidence="6">
    <location>
        <begin position="64"/>
        <end position="74"/>
    </location>
</feature>
<dbReference type="Proteomes" id="UP000649617">
    <property type="component" value="Unassembled WGS sequence"/>
</dbReference>
<feature type="transmembrane region" description="Helical" evidence="7">
    <location>
        <begin position="362"/>
        <end position="384"/>
    </location>
</feature>
<accession>A0A812XCS2</accession>
<dbReference type="GO" id="GO:0001518">
    <property type="term" value="C:voltage-gated sodium channel complex"/>
    <property type="evidence" value="ECO:0007669"/>
    <property type="project" value="TreeGrafter"/>
</dbReference>
<dbReference type="AlphaFoldDB" id="A0A812XCS2"/>
<keyword evidence="5 7" id="KW-0472">Membrane</keyword>
<feature type="transmembrane region" description="Helical" evidence="7">
    <location>
        <begin position="294"/>
        <end position="312"/>
    </location>
</feature>
<dbReference type="PROSITE" id="PS00018">
    <property type="entry name" value="EF_HAND_1"/>
    <property type="match status" value="1"/>
</dbReference>
<dbReference type="Pfam" id="PF00520">
    <property type="entry name" value="Ion_trans"/>
    <property type="match status" value="1"/>
</dbReference>
<evidence type="ECO:0000256" key="5">
    <source>
        <dbReference type="ARBA" id="ARBA00023136"/>
    </source>
</evidence>
<dbReference type="InterPro" id="IPR043203">
    <property type="entry name" value="VGCC_Ca_Na"/>
</dbReference>
<feature type="transmembrane region" description="Helical" evidence="7">
    <location>
        <begin position="174"/>
        <end position="193"/>
    </location>
</feature>
<evidence type="ECO:0000256" key="6">
    <source>
        <dbReference type="SAM" id="MobiDB-lite"/>
    </source>
</evidence>
<dbReference type="SUPFAM" id="SSF47473">
    <property type="entry name" value="EF-hand"/>
    <property type="match status" value="1"/>
</dbReference>
<evidence type="ECO:0000256" key="2">
    <source>
        <dbReference type="ARBA" id="ARBA00022692"/>
    </source>
</evidence>
<evidence type="ECO:0000256" key="3">
    <source>
        <dbReference type="ARBA" id="ARBA00022837"/>
    </source>
</evidence>
<evidence type="ECO:0000256" key="1">
    <source>
        <dbReference type="ARBA" id="ARBA00004141"/>
    </source>
</evidence>
<dbReference type="Gene3D" id="1.10.287.70">
    <property type="match status" value="1"/>
</dbReference>
<feature type="region of interest" description="Disordered" evidence="6">
    <location>
        <begin position="19"/>
        <end position="118"/>
    </location>
</feature>
<dbReference type="InterPro" id="IPR005821">
    <property type="entry name" value="Ion_trans_dom"/>
</dbReference>
<protein>
    <submittedName>
        <fullName evidence="9">CACNA1G protein</fullName>
    </submittedName>
</protein>
<dbReference type="PANTHER" id="PTHR10037">
    <property type="entry name" value="VOLTAGE-GATED CATION CHANNEL CALCIUM AND SODIUM"/>
    <property type="match status" value="1"/>
</dbReference>
<keyword evidence="10" id="KW-1185">Reference proteome</keyword>
<dbReference type="InterPro" id="IPR027359">
    <property type="entry name" value="Volt_channel_dom_sf"/>
</dbReference>
<feature type="transmembrane region" description="Helical" evidence="7">
    <location>
        <begin position="396"/>
        <end position="421"/>
    </location>
</feature>
<comment type="caution">
    <text evidence="9">The sequence shown here is derived from an EMBL/GenBank/DDBJ whole genome shotgun (WGS) entry which is preliminary data.</text>
</comment>